<feature type="transmembrane region" description="Helical" evidence="6">
    <location>
        <begin position="257"/>
        <end position="283"/>
    </location>
</feature>
<keyword evidence="5 6" id="KW-0472">Membrane</keyword>
<dbReference type="PANTHER" id="PTHR12428:SF65">
    <property type="entry name" value="CYTOCHROME C OXIDASE ASSEMBLY PROTEIN COX18, MITOCHONDRIAL"/>
    <property type="match status" value="1"/>
</dbReference>
<comment type="similarity">
    <text evidence="2">Belongs to the OXA1/ALB3/YidC (TC 2.A.9.2) family.</text>
</comment>
<evidence type="ECO:0000256" key="5">
    <source>
        <dbReference type="ARBA" id="ARBA00023136"/>
    </source>
</evidence>
<sequence length="650" mass="72179">MGLSTKLLRRLHSRPLASVLSSSSRNSPLLFSNRNSAPIFSTPTLLIPFRSFSWFSSKPPSDDGHVGGGGPGEMDGEFLIRNSSSLSDFKLASGAGGIAADVSVASSGSEFNVAGNFQSGAEPSSLALDGSGILEEVSGNESVWYYPVLAVISALDGYHEFSGLPCYGKLKCDFDMFDQNTPFLMLPPPFPPPLSGRGFGEQYLLFQKKRKELGCPSYLWNFLFLTVQVPCFLLWMTSIRRMCLDGHPGFDTGGALWFLNLTDIPSGILGSVFPILISGLHYVNVQYYKLYLNILAAPLLLIAFHVPQETVKAISLSLYLGIEMVAIQDSWSFREIEELLSASRYGKKLKISSCYHRSIVEVASFDWLALMHIRLQMQKNQETYYKRTGTAKEEESHGPNHENSMAQETELRTSEIEIDECCHYLLHSISETRVTPFISQLIQLSLRNPYIRKKFGLQDIRRPVKKHISSENVLPDENIHLEIQVPMDSLPPQKLLDLALEEMASGHNDKAISMLETAIEKDPELVRALIAMGQILCSQSSFLAAAKHFEDAIRKIDKQEDSLLVLAIFGAGVSHLWQGNKSVGIKYLRKIAELKEPEDPMDKACYHKGLVILGSTLMGEGEKSEAVKYLRIAATYDPAVSAYIKECEEG</sequence>
<evidence type="ECO:0000313" key="8">
    <source>
        <dbReference type="Proteomes" id="UP000734854"/>
    </source>
</evidence>
<dbReference type="GO" id="GO:0032979">
    <property type="term" value="P:protein insertion into mitochondrial inner membrane from matrix"/>
    <property type="evidence" value="ECO:0007669"/>
    <property type="project" value="TreeGrafter"/>
</dbReference>
<accession>A0A8J5KQ18</accession>
<evidence type="ECO:0000256" key="1">
    <source>
        <dbReference type="ARBA" id="ARBA00004141"/>
    </source>
</evidence>
<evidence type="ECO:0000256" key="6">
    <source>
        <dbReference type="SAM" id="Phobius"/>
    </source>
</evidence>
<dbReference type="EMBL" id="JACMSC010000014">
    <property type="protein sequence ID" value="KAG6488374.1"/>
    <property type="molecule type" value="Genomic_DNA"/>
</dbReference>
<keyword evidence="8" id="KW-1185">Reference proteome</keyword>
<feature type="transmembrane region" description="Helical" evidence="6">
    <location>
        <begin position="290"/>
        <end position="307"/>
    </location>
</feature>
<dbReference type="Proteomes" id="UP000734854">
    <property type="component" value="Unassembled WGS sequence"/>
</dbReference>
<reference evidence="7 8" key="1">
    <citation type="submission" date="2020-08" db="EMBL/GenBank/DDBJ databases">
        <title>Plant Genome Project.</title>
        <authorList>
            <person name="Zhang R.-G."/>
        </authorList>
    </citation>
    <scope>NUCLEOTIDE SEQUENCE [LARGE SCALE GENOMIC DNA]</scope>
    <source>
        <tissue evidence="7">Rhizome</tissue>
    </source>
</reference>
<dbReference type="GO" id="GO:0032977">
    <property type="term" value="F:membrane insertase activity"/>
    <property type="evidence" value="ECO:0007669"/>
    <property type="project" value="InterPro"/>
</dbReference>
<dbReference type="AlphaFoldDB" id="A0A8J5KQ18"/>
<protein>
    <submittedName>
        <fullName evidence="7">Uncharacterized protein</fullName>
    </submittedName>
</protein>
<evidence type="ECO:0000256" key="2">
    <source>
        <dbReference type="ARBA" id="ARBA00010583"/>
    </source>
</evidence>
<evidence type="ECO:0000256" key="4">
    <source>
        <dbReference type="ARBA" id="ARBA00022989"/>
    </source>
</evidence>
<dbReference type="SUPFAM" id="SSF48452">
    <property type="entry name" value="TPR-like"/>
    <property type="match status" value="1"/>
</dbReference>
<dbReference type="InterPro" id="IPR019734">
    <property type="entry name" value="TPR_rpt"/>
</dbReference>
<comment type="caution">
    <text evidence="7">The sequence shown here is derived from an EMBL/GenBank/DDBJ whole genome shotgun (WGS) entry which is preliminary data.</text>
</comment>
<dbReference type="InterPro" id="IPR011990">
    <property type="entry name" value="TPR-like_helical_dom_sf"/>
</dbReference>
<organism evidence="7 8">
    <name type="scientific">Zingiber officinale</name>
    <name type="common">Ginger</name>
    <name type="synonym">Amomum zingiber</name>
    <dbReference type="NCBI Taxonomy" id="94328"/>
    <lineage>
        <taxon>Eukaryota</taxon>
        <taxon>Viridiplantae</taxon>
        <taxon>Streptophyta</taxon>
        <taxon>Embryophyta</taxon>
        <taxon>Tracheophyta</taxon>
        <taxon>Spermatophyta</taxon>
        <taxon>Magnoliopsida</taxon>
        <taxon>Liliopsida</taxon>
        <taxon>Zingiberales</taxon>
        <taxon>Zingiberaceae</taxon>
        <taxon>Zingiber</taxon>
    </lineage>
</organism>
<name>A0A8J5KQ18_ZINOF</name>
<evidence type="ECO:0000256" key="3">
    <source>
        <dbReference type="ARBA" id="ARBA00022692"/>
    </source>
</evidence>
<dbReference type="PANTHER" id="PTHR12428">
    <property type="entry name" value="OXA1"/>
    <property type="match status" value="1"/>
</dbReference>
<feature type="transmembrane region" description="Helical" evidence="6">
    <location>
        <begin position="218"/>
        <end position="237"/>
    </location>
</feature>
<keyword evidence="3 6" id="KW-0812">Transmembrane</keyword>
<proteinExistence type="inferred from homology"/>
<dbReference type="GO" id="GO:0005743">
    <property type="term" value="C:mitochondrial inner membrane"/>
    <property type="evidence" value="ECO:0007669"/>
    <property type="project" value="TreeGrafter"/>
</dbReference>
<comment type="subcellular location">
    <subcellularLocation>
        <location evidence="1">Membrane</location>
        <topology evidence="1">Multi-pass membrane protein</topology>
    </subcellularLocation>
</comment>
<dbReference type="InterPro" id="IPR001708">
    <property type="entry name" value="YidC/ALB3/OXA1/COX18"/>
</dbReference>
<evidence type="ECO:0000313" key="7">
    <source>
        <dbReference type="EMBL" id="KAG6488374.1"/>
    </source>
</evidence>
<gene>
    <name evidence="7" type="ORF">ZIOFF_049617</name>
</gene>
<keyword evidence="4 6" id="KW-1133">Transmembrane helix</keyword>
<dbReference type="Gene3D" id="1.25.40.10">
    <property type="entry name" value="Tetratricopeptide repeat domain"/>
    <property type="match status" value="1"/>
</dbReference>
<dbReference type="SMART" id="SM00028">
    <property type="entry name" value="TPR"/>
    <property type="match status" value="3"/>
</dbReference>